<dbReference type="InterPro" id="IPR050723">
    <property type="entry name" value="CFA/CMAS"/>
</dbReference>
<keyword evidence="7" id="KW-1185">Reference proteome</keyword>
<comment type="caution">
    <text evidence="6">The sequence shown here is derived from an EMBL/GenBank/DDBJ whole genome shotgun (WGS) entry which is preliminary data.</text>
</comment>
<evidence type="ECO:0000313" key="7">
    <source>
        <dbReference type="Proteomes" id="UP000306791"/>
    </source>
</evidence>
<evidence type="ECO:0000256" key="3">
    <source>
        <dbReference type="ARBA" id="ARBA00022679"/>
    </source>
</evidence>
<protein>
    <submittedName>
        <fullName evidence="6">Class I SAM-dependent methyltransferase</fullName>
    </submittedName>
</protein>
<dbReference type="InterPro" id="IPR003333">
    <property type="entry name" value="CMAS"/>
</dbReference>
<dbReference type="PIRSF" id="PIRSF003085">
    <property type="entry name" value="CMAS"/>
    <property type="match status" value="1"/>
</dbReference>
<dbReference type="GO" id="GO:0008168">
    <property type="term" value="F:methyltransferase activity"/>
    <property type="evidence" value="ECO:0007669"/>
    <property type="project" value="UniProtKB-KW"/>
</dbReference>
<dbReference type="Proteomes" id="UP000306791">
    <property type="component" value="Unassembled WGS sequence"/>
</dbReference>
<dbReference type="Pfam" id="PF02353">
    <property type="entry name" value="CMAS"/>
    <property type="match status" value="1"/>
</dbReference>
<dbReference type="CDD" id="cd02440">
    <property type="entry name" value="AdoMet_MTases"/>
    <property type="match status" value="1"/>
</dbReference>
<evidence type="ECO:0000256" key="2">
    <source>
        <dbReference type="ARBA" id="ARBA00022603"/>
    </source>
</evidence>
<dbReference type="GO" id="GO:0032259">
    <property type="term" value="P:methylation"/>
    <property type="evidence" value="ECO:0007669"/>
    <property type="project" value="UniProtKB-KW"/>
</dbReference>
<keyword evidence="3" id="KW-0808">Transferase</keyword>
<gene>
    <name evidence="6" type="ORF">FDY93_09105</name>
</gene>
<dbReference type="SUPFAM" id="SSF53335">
    <property type="entry name" value="S-adenosyl-L-methionine-dependent methyltransferases"/>
    <property type="match status" value="1"/>
</dbReference>
<keyword evidence="4" id="KW-0949">S-adenosyl-L-methionine</keyword>
<proteinExistence type="inferred from homology"/>
<dbReference type="PANTHER" id="PTHR43667">
    <property type="entry name" value="CYCLOPROPANE-FATTY-ACYL-PHOSPHOLIPID SYNTHASE"/>
    <property type="match status" value="1"/>
</dbReference>
<keyword evidence="5" id="KW-0443">Lipid metabolism</keyword>
<dbReference type="RefSeq" id="WP_138235518.1">
    <property type="nucleotide sequence ID" value="NZ_CP185860.1"/>
</dbReference>
<organism evidence="6 7">
    <name type="scientific">Microbulbifer harenosus</name>
    <dbReference type="NCBI Taxonomy" id="2576840"/>
    <lineage>
        <taxon>Bacteria</taxon>
        <taxon>Pseudomonadati</taxon>
        <taxon>Pseudomonadota</taxon>
        <taxon>Gammaproteobacteria</taxon>
        <taxon>Cellvibrionales</taxon>
        <taxon>Microbulbiferaceae</taxon>
        <taxon>Microbulbifer</taxon>
    </lineage>
</organism>
<sequence length="435" mass="49422">MVSGLEADSGAESWFDRLARKLVLHRLADITVGTLYIHETRVSDHGIQGVRNQALGGNTVHHFGQAPGSSDIEAHIHVRELSAYTQVLLNGSIGSGEAYMDGAWHTPDLVQVIRLFVVNMAVLEQLDSRWSSVSKFLLKGLHRLNANSIRGARKNIAAHYDLGNNFFRLFLDQSMLYSSAVFPSVNASLAEASQFKLARICRKLRLQSSDHLLEIGTGWGGMAIYAAKHHGCRVTSITISKEQYEYAQAWVKREGLEDRVTLLLQDYRELDSDAEGQFDKLVSIEMIEAVGHEYYREFFSRCSRLLKPDGIMVMQAITIQDQRFDSYKSSVDFIQRYIFPGGCLPSNHIIAKHIAEDTDMQIVGLDDITFDYAKTLAAWRGAFFENLEEIRHQGFDQRFINMWDFYFCYCEGGFLERVISTAQFTFAKPRFRWAA</sequence>
<dbReference type="PANTHER" id="PTHR43667:SF2">
    <property type="entry name" value="FATTY ACID C-METHYL TRANSFERASE"/>
    <property type="match status" value="1"/>
</dbReference>
<comment type="similarity">
    <text evidence="1">Belongs to the CFA/CMAS family.</text>
</comment>
<name>A0ABY2UIR6_9GAMM</name>
<keyword evidence="2 6" id="KW-0489">Methyltransferase</keyword>
<evidence type="ECO:0000313" key="6">
    <source>
        <dbReference type="EMBL" id="TLM77841.1"/>
    </source>
</evidence>
<evidence type="ECO:0000256" key="1">
    <source>
        <dbReference type="ARBA" id="ARBA00010815"/>
    </source>
</evidence>
<dbReference type="Gene3D" id="3.40.50.150">
    <property type="entry name" value="Vaccinia Virus protein VP39"/>
    <property type="match status" value="1"/>
</dbReference>
<reference evidence="6 7" key="1">
    <citation type="submission" date="2019-05" db="EMBL/GenBank/DDBJ databases">
        <title>Microbulbifer harenosus sp. nov., an alginate-degrading bacterium isolated from coastal sand.</title>
        <authorList>
            <person name="Huang H."/>
            <person name="Mo K."/>
            <person name="Bao S."/>
        </authorList>
    </citation>
    <scope>NUCLEOTIDE SEQUENCE [LARGE SCALE GENOMIC DNA]</scope>
    <source>
        <strain evidence="6 7">HB161719</strain>
    </source>
</reference>
<evidence type="ECO:0000256" key="4">
    <source>
        <dbReference type="ARBA" id="ARBA00022691"/>
    </source>
</evidence>
<accession>A0ABY2UIR6</accession>
<dbReference type="InterPro" id="IPR029063">
    <property type="entry name" value="SAM-dependent_MTases_sf"/>
</dbReference>
<evidence type="ECO:0000256" key="5">
    <source>
        <dbReference type="ARBA" id="ARBA00023098"/>
    </source>
</evidence>
<dbReference type="EMBL" id="VANI01000009">
    <property type="protein sequence ID" value="TLM77841.1"/>
    <property type="molecule type" value="Genomic_DNA"/>
</dbReference>